<dbReference type="EMBL" id="CAJVPT010000802">
    <property type="protein sequence ID" value="CAG8450730.1"/>
    <property type="molecule type" value="Genomic_DNA"/>
</dbReference>
<dbReference type="Proteomes" id="UP000789525">
    <property type="component" value="Unassembled WGS sequence"/>
</dbReference>
<gene>
    <name evidence="1" type="ORF">ACOLOM_LOCUS742</name>
</gene>
<protein>
    <submittedName>
        <fullName evidence="1">6438_t:CDS:1</fullName>
    </submittedName>
</protein>
<keyword evidence="2" id="KW-1185">Reference proteome</keyword>
<reference evidence="1" key="1">
    <citation type="submission" date="2021-06" db="EMBL/GenBank/DDBJ databases">
        <authorList>
            <person name="Kallberg Y."/>
            <person name="Tangrot J."/>
            <person name="Rosling A."/>
        </authorList>
    </citation>
    <scope>NUCLEOTIDE SEQUENCE</scope>
    <source>
        <strain evidence="1">CL356</strain>
    </source>
</reference>
<name>A0ACA9K3S2_9GLOM</name>
<proteinExistence type="predicted"/>
<organism evidence="1 2">
    <name type="scientific">Acaulospora colombiana</name>
    <dbReference type="NCBI Taxonomy" id="27376"/>
    <lineage>
        <taxon>Eukaryota</taxon>
        <taxon>Fungi</taxon>
        <taxon>Fungi incertae sedis</taxon>
        <taxon>Mucoromycota</taxon>
        <taxon>Glomeromycotina</taxon>
        <taxon>Glomeromycetes</taxon>
        <taxon>Diversisporales</taxon>
        <taxon>Acaulosporaceae</taxon>
        <taxon>Acaulospora</taxon>
    </lineage>
</organism>
<comment type="caution">
    <text evidence="1">The sequence shown here is derived from an EMBL/GenBank/DDBJ whole genome shotgun (WGS) entry which is preliminary data.</text>
</comment>
<evidence type="ECO:0000313" key="2">
    <source>
        <dbReference type="Proteomes" id="UP000789525"/>
    </source>
</evidence>
<evidence type="ECO:0000313" key="1">
    <source>
        <dbReference type="EMBL" id="CAG8450730.1"/>
    </source>
</evidence>
<sequence>MQNSTLLLVEIRRLKLELEFSLPDLHQLSQNIHNESSSKANNHERKYEDRNFDAQAIISKSLACNLGICKITGNPDLGFPIELRFVEVINDVPTADRIVLYVPLEILSNFDGSFDESIFKRVHLGSPVSQNTWMCHLGCNGMKYFKVVQIFPNINLSLTSSISIGRISDSTIIEIVDENSEEFMKYLGTDATREKLKFQTKSEWMEKIIRQIGGLDEVIDKIIEQIHCFVVTSQKKFRNCEKRSKGILIIGKPGTGKTALASLIAGLPYVIINCPEIFKTNEGVAEKEISIIFESMQRHRVSLIVLNEVDVIADVSASSHAGVEANLYSMLIKLIDSINENAWDEKLRGQVKDSQVVTLEDFLESLKVVKPANLNIFQTKTPDTRFSDIFGIDDIVEDIKLTIVEPFNDPQEFIEFGISPPRGILIYGPPGVGKTMLCCAIAAEIAINFILVESSQMRSKIVGESEKNIVNMFAQAKANSPCVLFIDQIDVLAPTRGTSTTSENTSERIVTSLLTGEINYYREEGPEFDILVIAATSNPEILDPALLRPGRLDQLIYIPPPNDKQRSAILKGKFKKMPIAMPDDRFSVLIKETEGFSGADLDNLCREAALISIRENINDELVTYDHFTKAMSVCSASLLNYKPKHPFAR</sequence>
<accession>A0ACA9K3S2</accession>